<evidence type="ECO:0000259" key="8">
    <source>
        <dbReference type="PROSITE" id="PS50113"/>
    </source>
</evidence>
<dbReference type="SMART" id="SM00091">
    <property type="entry name" value="PAS"/>
    <property type="match status" value="2"/>
</dbReference>
<accession>A0A437LWH8</accession>
<dbReference type="GO" id="GO:0000155">
    <property type="term" value="F:phosphorelay sensor kinase activity"/>
    <property type="evidence" value="ECO:0007669"/>
    <property type="project" value="InterPro"/>
</dbReference>
<dbReference type="Gene3D" id="3.30.565.10">
    <property type="entry name" value="Histidine kinase-like ATPase, C-terminal domain"/>
    <property type="match status" value="1"/>
</dbReference>
<feature type="domain" description="PAC" evidence="8">
    <location>
        <begin position="83"/>
        <end position="135"/>
    </location>
</feature>
<comment type="caution">
    <text evidence="9">The sequence shown here is derived from an EMBL/GenBank/DDBJ whole genome shotgun (WGS) entry which is preliminary data.</text>
</comment>
<dbReference type="Pfam" id="PF13426">
    <property type="entry name" value="PAS_9"/>
    <property type="match status" value="2"/>
</dbReference>
<dbReference type="SMART" id="SM00086">
    <property type="entry name" value="PAC"/>
    <property type="match status" value="2"/>
</dbReference>
<evidence type="ECO:0000313" key="9">
    <source>
        <dbReference type="EMBL" id="RVT89726.1"/>
    </source>
</evidence>
<dbReference type="SUPFAM" id="SSF55874">
    <property type="entry name" value="ATPase domain of HSP90 chaperone/DNA topoisomerase II/histidine kinase"/>
    <property type="match status" value="1"/>
</dbReference>
<dbReference type="InterPro" id="IPR000700">
    <property type="entry name" value="PAS-assoc_C"/>
</dbReference>
<protein>
    <recommendedName>
        <fullName evidence="2">histidine kinase</fullName>
        <ecNumber evidence="2">2.7.13.3</ecNumber>
    </recommendedName>
</protein>
<dbReference type="InterPro" id="IPR001610">
    <property type="entry name" value="PAC"/>
</dbReference>
<dbReference type="InterPro" id="IPR035965">
    <property type="entry name" value="PAS-like_dom_sf"/>
</dbReference>
<dbReference type="SMART" id="SM00388">
    <property type="entry name" value="HisKA"/>
    <property type="match status" value="1"/>
</dbReference>
<dbReference type="PROSITE" id="PS50112">
    <property type="entry name" value="PAS"/>
    <property type="match status" value="2"/>
</dbReference>
<evidence type="ECO:0000256" key="4">
    <source>
        <dbReference type="PROSITE-ProRule" id="PRU00169"/>
    </source>
</evidence>
<name>A0A437LWH8_9SPHN</name>
<evidence type="ECO:0000259" key="7">
    <source>
        <dbReference type="PROSITE" id="PS50112"/>
    </source>
</evidence>
<dbReference type="Pfam" id="PF02518">
    <property type="entry name" value="HATPase_c"/>
    <property type="match status" value="1"/>
</dbReference>
<dbReference type="Gene3D" id="1.10.287.130">
    <property type="match status" value="1"/>
</dbReference>
<dbReference type="RefSeq" id="WP_127745890.1">
    <property type="nucleotide sequence ID" value="NZ_SACN01000004.1"/>
</dbReference>
<organism evidence="9 10">
    <name type="scientific">Sphingomonas crocodyli</name>
    <dbReference type="NCBI Taxonomy" id="1979270"/>
    <lineage>
        <taxon>Bacteria</taxon>
        <taxon>Pseudomonadati</taxon>
        <taxon>Pseudomonadota</taxon>
        <taxon>Alphaproteobacteria</taxon>
        <taxon>Sphingomonadales</taxon>
        <taxon>Sphingomonadaceae</taxon>
        <taxon>Sphingomonas</taxon>
    </lineage>
</organism>
<dbReference type="Pfam" id="PF00512">
    <property type="entry name" value="HisKA"/>
    <property type="match status" value="1"/>
</dbReference>
<dbReference type="PANTHER" id="PTHR43065">
    <property type="entry name" value="SENSOR HISTIDINE KINASE"/>
    <property type="match status" value="1"/>
</dbReference>
<evidence type="ECO:0000259" key="6">
    <source>
        <dbReference type="PROSITE" id="PS50110"/>
    </source>
</evidence>
<dbReference type="OrthoDB" id="9796100at2"/>
<evidence type="ECO:0000256" key="1">
    <source>
        <dbReference type="ARBA" id="ARBA00000085"/>
    </source>
</evidence>
<dbReference type="Proteomes" id="UP000282971">
    <property type="component" value="Unassembled WGS sequence"/>
</dbReference>
<dbReference type="PROSITE" id="PS50110">
    <property type="entry name" value="RESPONSE_REGULATORY"/>
    <property type="match status" value="1"/>
</dbReference>
<evidence type="ECO:0000313" key="10">
    <source>
        <dbReference type="Proteomes" id="UP000282971"/>
    </source>
</evidence>
<dbReference type="SUPFAM" id="SSF47384">
    <property type="entry name" value="Homodimeric domain of signal transducing histidine kinase"/>
    <property type="match status" value="1"/>
</dbReference>
<feature type="domain" description="PAC" evidence="8">
    <location>
        <begin position="211"/>
        <end position="263"/>
    </location>
</feature>
<dbReference type="CDD" id="cd00130">
    <property type="entry name" value="PAS"/>
    <property type="match status" value="2"/>
</dbReference>
<feature type="domain" description="PAS" evidence="7">
    <location>
        <begin position="8"/>
        <end position="65"/>
    </location>
</feature>
<dbReference type="PANTHER" id="PTHR43065:SF49">
    <property type="entry name" value="HISTIDINE KINASE"/>
    <property type="match status" value="1"/>
</dbReference>
<evidence type="ECO:0000256" key="2">
    <source>
        <dbReference type="ARBA" id="ARBA00012438"/>
    </source>
</evidence>
<evidence type="ECO:0000256" key="3">
    <source>
        <dbReference type="ARBA" id="ARBA00022553"/>
    </source>
</evidence>
<keyword evidence="9" id="KW-0808">Transferase</keyword>
<dbReference type="Gene3D" id="3.40.50.2300">
    <property type="match status" value="1"/>
</dbReference>
<dbReference type="EMBL" id="SACN01000004">
    <property type="protein sequence ID" value="RVT89726.1"/>
    <property type="molecule type" value="Genomic_DNA"/>
</dbReference>
<dbReference type="SMART" id="SM00387">
    <property type="entry name" value="HATPase_c"/>
    <property type="match status" value="1"/>
</dbReference>
<dbReference type="CDD" id="cd00082">
    <property type="entry name" value="HisKA"/>
    <property type="match status" value="1"/>
</dbReference>
<dbReference type="InterPro" id="IPR036890">
    <property type="entry name" value="HATPase_C_sf"/>
</dbReference>
<keyword evidence="10" id="KW-1185">Reference proteome</keyword>
<keyword evidence="9" id="KW-0418">Kinase</keyword>
<dbReference type="PROSITE" id="PS50109">
    <property type="entry name" value="HIS_KIN"/>
    <property type="match status" value="1"/>
</dbReference>
<dbReference type="InterPro" id="IPR005467">
    <property type="entry name" value="His_kinase_dom"/>
</dbReference>
<keyword evidence="3 4" id="KW-0597">Phosphoprotein</keyword>
<dbReference type="InterPro" id="IPR004358">
    <property type="entry name" value="Sig_transdc_His_kin-like_C"/>
</dbReference>
<feature type="domain" description="PAS" evidence="7">
    <location>
        <begin position="136"/>
        <end position="193"/>
    </location>
</feature>
<dbReference type="EC" id="2.7.13.3" evidence="2"/>
<feature type="domain" description="Histidine kinase" evidence="5">
    <location>
        <begin position="283"/>
        <end position="491"/>
    </location>
</feature>
<proteinExistence type="predicted"/>
<dbReference type="SUPFAM" id="SSF55785">
    <property type="entry name" value="PYP-like sensor domain (PAS domain)"/>
    <property type="match status" value="2"/>
</dbReference>
<dbReference type="InterPro" id="IPR003661">
    <property type="entry name" value="HisK_dim/P_dom"/>
</dbReference>
<dbReference type="SMART" id="SM00448">
    <property type="entry name" value="REC"/>
    <property type="match status" value="1"/>
</dbReference>
<dbReference type="InterPro" id="IPR003594">
    <property type="entry name" value="HATPase_dom"/>
</dbReference>
<dbReference type="InterPro" id="IPR036097">
    <property type="entry name" value="HisK_dim/P_sf"/>
</dbReference>
<gene>
    <name evidence="9" type="ORF">EOD43_20300</name>
</gene>
<dbReference type="AlphaFoldDB" id="A0A437LWH8"/>
<dbReference type="InterPro" id="IPR001789">
    <property type="entry name" value="Sig_transdc_resp-reg_receiver"/>
</dbReference>
<dbReference type="Pfam" id="PF00072">
    <property type="entry name" value="Response_reg"/>
    <property type="match status" value="1"/>
</dbReference>
<feature type="modified residue" description="4-aspartylphosphate" evidence="4">
    <location>
        <position position="560"/>
    </location>
</feature>
<feature type="domain" description="Response regulatory" evidence="6">
    <location>
        <begin position="511"/>
        <end position="622"/>
    </location>
</feature>
<dbReference type="InterPro" id="IPR011006">
    <property type="entry name" value="CheY-like_superfamily"/>
</dbReference>
<dbReference type="Gene3D" id="3.30.450.20">
    <property type="entry name" value="PAS domain"/>
    <property type="match status" value="2"/>
</dbReference>
<evidence type="ECO:0000259" key="5">
    <source>
        <dbReference type="PROSITE" id="PS50109"/>
    </source>
</evidence>
<dbReference type="PRINTS" id="PR00344">
    <property type="entry name" value="BCTRLSENSOR"/>
</dbReference>
<dbReference type="SUPFAM" id="SSF52172">
    <property type="entry name" value="CheY-like"/>
    <property type="match status" value="1"/>
</dbReference>
<dbReference type="InterPro" id="IPR000014">
    <property type="entry name" value="PAS"/>
</dbReference>
<dbReference type="NCBIfam" id="TIGR00229">
    <property type="entry name" value="sensory_box"/>
    <property type="match status" value="2"/>
</dbReference>
<sequence length="637" mass="69935">MDFDALATEQRYQLLVNAVSDYAIYMLAPDGVVLTWNPGAQRFKGYEPDEIIGQNFARFFTEADRAAGKPAQILGIAAAEGRFEEEGRRVRKDGTEIWVHVVIDPIRGEDGTLLGFAKITRDVTERRAAQRALYESEQRFRMLVQGVRDYAIYMLDADGIVTNWNAGAEAIKGYQQDEIVGQHFSRFYTEEDRLRGEPALALATARAEGKYEREAERLRKDGSRFWASVVIDPIYDETGTLVGFAKITRDITEKRRIADELEEARTQLFQSQKLQALGQLTGGIAHDFNNLMTVVRGSAELLQKAELSDEKRLRYANAIVDTADRATALTAKLLAFGRRQALRPEILDLNLRLDAIAEVLARTIGSHIRLTLDIAPDVRPIEADAAELETAIVNAAFNARDAMPGGGEIVIAARNEDEDVRIEIRDNGEGIAPELLEHVFEPFFTTKPVGKGTGLGLSQIHGFAAQTGGHAEVASVQGEGTIVSLILPWTDRAPTAPSEEVASAVNWTGLVVLLVEDNANVRQFATTMLRELGAVVTPAASVEQADAMLARDNYDVVFSDIVMPGESGLDLARRLRVDKPDLPVLLATGYSREVTNGEAAGFAILQKPYGAESLAKAIGRVLGNRCQNNADTLQERI</sequence>
<reference evidence="9 10" key="1">
    <citation type="submission" date="2019-01" db="EMBL/GenBank/DDBJ databases">
        <authorList>
            <person name="Chen W.-M."/>
        </authorList>
    </citation>
    <scope>NUCLEOTIDE SEQUENCE [LARGE SCALE GENOMIC DNA]</scope>
    <source>
        <strain evidence="9 10">CCP-7</strain>
    </source>
</reference>
<comment type="catalytic activity">
    <reaction evidence="1">
        <text>ATP + protein L-histidine = ADP + protein N-phospho-L-histidine.</text>
        <dbReference type="EC" id="2.7.13.3"/>
    </reaction>
</comment>
<dbReference type="PROSITE" id="PS50113">
    <property type="entry name" value="PAC"/>
    <property type="match status" value="2"/>
</dbReference>